<dbReference type="AlphaFoldDB" id="A0A1N7LA12"/>
<evidence type="ECO:0000313" key="1">
    <source>
        <dbReference type="EMBL" id="SIS70692.1"/>
    </source>
</evidence>
<sequence>MTGALDIRFLPGRGAEIRAEAGLPVAALVIGRPVEAVADLLPRLFNLCAAAQGAAARLALGLPPGPADLGHEIRREHLMRLCLSCPQSLGPGVGRMPAGWAEATPRALRKALFGPAAQAPGPADFGAWLESGLGLAPILAGVAHRFAPGEAVADLAPVRPDGVMTPRGQDNSCAARVADHPLMGHVAGAWGRGPLWRALGRALDLDACLEVPPLATRLPDGTALAPAARGTYGLCARVEGGLVTALTRVTPTDHLIAPGGVLEQSLSSLPADKAGLARLVIDILDPCVPAHLTLAEVAHA</sequence>
<protein>
    <recommendedName>
        <fullName evidence="3">Hydrogenase expression/formation protein HupK</fullName>
    </recommendedName>
</protein>
<dbReference type="Proteomes" id="UP000186098">
    <property type="component" value="Unassembled WGS sequence"/>
</dbReference>
<keyword evidence="2" id="KW-1185">Reference proteome</keyword>
<evidence type="ECO:0008006" key="3">
    <source>
        <dbReference type="Google" id="ProtNLM"/>
    </source>
</evidence>
<dbReference type="Gene3D" id="1.10.645.10">
    <property type="entry name" value="Cytochrome-c3 Hydrogenase, chain B"/>
    <property type="match status" value="1"/>
</dbReference>
<dbReference type="OrthoDB" id="7778333at2"/>
<dbReference type="STRING" id="407234.SAMN05421795_102743"/>
<reference evidence="2" key="1">
    <citation type="submission" date="2017-01" db="EMBL/GenBank/DDBJ databases">
        <authorList>
            <person name="Varghese N."/>
            <person name="Submissions S."/>
        </authorList>
    </citation>
    <scope>NUCLEOTIDE SEQUENCE [LARGE SCALE GENOMIC DNA]</scope>
    <source>
        <strain evidence="2">DSM 18714</strain>
    </source>
</reference>
<name>A0A1N7LA12_9RHOB</name>
<dbReference type="InterPro" id="IPR029014">
    <property type="entry name" value="NiFe-Hase_large"/>
</dbReference>
<accession>A0A1N7LA12</accession>
<evidence type="ECO:0000313" key="2">
    <source>
        <dbReference type="Proteomes" id="UP000186098"/>
    </source>
</evidence>
<dbReference type="SUPFAM" id="SSF56762">
    <property type="entry name" value="HydB/Nqo4-like"/>
    <property type="match status" value="1"/>
</dbReference>
<dbReference type="RefSeq" id="WP_076364714.1">
    <property type="nucleotide sequence ID" value="NZ_FTOM01000002.1"/>
</dbReference>
<gene>
    <name evidence="1" type="ORF">SAMN05421795_102743</name>
</gene>
<organism evidence="1 2">
    <name type="scientific">Phaeovulum vinaykumarii</name>
    <dbReference type="NCBI Taxonomy" id="407234"/>
    <lineage>
        <taxon>Bacteria</taxon>
        <taxon>Pseudomonadati</taxon>
        <taxon>Pseudomonadota</taxon>
        <taxon>Alphaproteobacteria</taxon>
        <taxon>Rhodobacterales</taxon>
        <taxon>Paracoccaceae</taxon>
        <taxon>Phaeovulum</taxon>
    </lineage>
</organism>
<proteinExistence type="predicted"/>
<dbReference type="EMBL" id="FTOM01000002">
    <property type="protein sequence ID" value="SIS70692.1"/>
    <property type="molecule type" value="Genomic_DNA"/>
</dbReference>